<evidence type="ECO:0000313" key="2">
    <source>
        <dbReference type="EMBL" id="MZI92811.1"/>
    </source>
</evidence>
<dbReference type="Proteomes" id="UP000462621">
    <property type="component" value="Unassembled WGS sequence"/>
</dbReference>
<reference evidence="2 3" key="1">
    <citation type="submission" date="2019-10" db="EMBL/GenBank/DDBJ databases">
        <title>Vibrio sp. nov. isolated from a shrimp pond.</title>
        <authorList>
            <person name="Gomez-Gil B."/>
            <person name="Enciso-Ibarra J."/>
            <person name="Enciso-Ibarra K."/>
            <person name="Bolan-Mejia C."/>
        </authorList>
    </citation>
    <scope>NUCLEOTIDE SEQUENCE [LARGE SCALE GENOMIC DNA]</scope>
    <source>
        <strain evidence="2 3">CAIM 722</strain>
    </source>
</reference>
<name>A0A7X4RTH9_9VIBR</name>
<dbReference type="EMBL" id="WEKT01000007">
    <property type="protein sequence ID" value="MZI92811.1"/>
    <property type="molecule type" value="Genomic_DNA"/>
</dbReference>
<organism evidence="2 3">
    <name type="scientific">Vibrio eleionomae</name>
    <dbReference type="NCBI Taxonomy" id="2653505"/>
    <lineage>
        <taxon>Bacteria</taxon>
        <taxon>Pseudomonadati</taxon>
        <taxon>Pseudomonadota</taxon>
        <taxon>Gammaproteobacteria</taxon>
        <taxon>Vibrionales</taxon>
        <taxon>Vibrionaceae</taxon>
        <taxon>Vibrio</taxon>
    </lineage>
</organism>
<dbReference type="RefSeq" id="WP_161154163.1">
    <property type="nucleotide sequence ID" value="NZ_WEKT01000007.1"/>
</dbReference>
<dbReference type="Gene3D" id="2.60.40.3230">
    <property type="match status" value="1"/>
</dbReference>
<sequence length="129" mass="14330">MKMWLVALAAVIGLAGCANNTAGLQVDGANQRVLFGDHVLGSRLRVDDITTTQINGHARGVVRLISEYNGDQSIQYRFYWYDDDGLEVNINPAPWKQVVIHGGETVSLSEVSVKPKGTQFRVQIRQYNQ</sequence>
<evidence type="ECO:0000313" key="3">
    <source>
        <dbReference type="Proteomes" id="UP000462621"/>
    </source>
</evidence>
<dbReference type="PROSITE" id="PS51257">
    <property type="entry name" value="PROKAR_LIPOPROTEIN"/>
    <property type="match status" value="1"/>
</dbReference>
<protein>
    <submittedName>
        <fullName evidence="2">DUF1425 domain-containing protein</fullName>
    </submittedName>
</protein>
<gene>
    <name evidence="2" type="ORF">F9817_06340</name>
</gene>
<dbReference type="Pfam" id="PF07233">
    <property type="entry name" value="DUF1425"/>
    <property type="match status" value="1"/>
</dbReference>
<dbReference type="AlphaFoldDB" id="A0A7X4RTH9"/>
<comment type="caution">
    <text evidence="2">The sequence shown here is derived from an EMBL/GenBank/DDBJ whole genome shotgun (WGS) entry which is preliminary data.</text>
</comment>
<accession>A0A7X4RTH9</accession>
<dbReference type="InterPro" id="IPR010824">
    <property type="entry name" value="DUF1425"/>
</dbReference>
<dbReference type="CDD" id="cd09030">
    <property type="entry name" value="DUF1425"/>
    <property type="match status" value="1"/>
</dbReference>
<keyword evidence="1" id="KW-0732">Signal</keyword>
<feature type="chain" id="PRO_5030530025" evidence="1">
    <location>
        <begin position="23"/>
        <end position="129"/>
    </location>
</feature>
<proteinExistence type="predicted"/>
<dbReference type="InterPro" id="IPR038483">
    <property type="entry name" value="YcfL-like_sf"/>
</dbReference>
<evidence type="ECO:0000256" key="1">
    <source>
        <dbReference type="SAM" id="SignalP"/>
    </source>
</evidence>
<feature type="signal peptide" evidence="1">
    <location>
        <begin position="1"/>
        <end position="22"/>
    </location>
</feature>
<keyword evidence="3" id="KW-1185">Reference proteome</keyword>